<dbReference type="Proteomes" id="UP000095287">
    <property type="component" value="Unplaced"/>
</dbReference>
<dbReference type="GO" id="GO:0006400">
    <property type="term" value="P:tRNA modification"/>
    <property type="evidence" value="ECO:0007669"/>
    <property type="project" value="InterPro"/>
</dbReference>
<dbReference type="InterPro" id="IPR036511">
    <property type="entry name" value="TGT-like_sf"/>
</dbReference>
<keyword evidence="1" id="KW-1185">Reference proteome</keyword>
<name>A0A1I8AAT0_9BILA</name>
<organism evidence="1 2">
    <name type="scientific">Steinernema glaseri</name>
    <dbReference type="NCBI Taxonomy" id="37863"/>
    <lineage>
        <taxon>Eukaryota</taxon>
        <taxon>Metazoa</taxon>
        <taxon>Ecdysozoa</taxon>
        <taxon>Nematoda</taxon>
        <taxon>Chromadorea</taxon>
        <taxon>Rhabditida</taxon>
        <taxon>Tylenchina</taxon>
        <taxon>Panagrolaimomorpha</taxon>
        <taxon>Strongyloidoidea</taxon>
        <taxon>Steinernematidae</taxon>
        <taxon>Steinernema</taxon>
    </lineage>
</organism>
<protein>
    <submittedName>
        <fullName evidence="2">Uncharacterized protein</fullName>
    </submittedName>
</protein>
<sequence>MSGTKFVLERTGTYGRIGLINEWGSDATSLQRATPTYVIYTRAGHIPHLTWDTVASKLKLKQSANLFQLTLPSQ</sequence>
<reference evidence="2" key="1">
    <citation type="submission" date="2016-11" db="UniProtKB">
        <authorList>
            <consortium name="WormBaseParasite"/>
        </authorList>
    </citation>
    <scope>IDENTIFICATION</scope>
</reference>
<evidence type="ECO:0000313" key="2">
    <source>
        <dbReference type="WBParaSite" id="L893_g3830.t1"/>
    </source>
</evidence>
<dbReference type="AlphaFoldDB" id="A0A1I8AAT0"/>
<dbReference type="WBParaSite" id="L893_g3830.t1">
    <property type="protein sequence ID" value="L893_g3830.t1"/>
    <property type="gene ID" value="L893_g3830"/>
</dbReference>
<accession>A0A1I8AAT0</accession>
<evidence type="ECO:0000313" key="1">
    <source>
        <dbReference type="Proteomes" id="UP000095287"/>
    </source>
</evidence>
<dbReference type="SUPFAM" id="SSF51713">
    <property type="entry name" value="tRNA-guanine transglycosylase"/>
    <property type="match status" value="1"/>
</dbReference>
<proteinExistence type="predicted"/>